<reference evidence="3" key="1">
    <citation type="journal article" date="2021" name="Proc. Natl. Acad. Sci. U.S.A.">
        <title>Three genomes in the algal genus Volvox reveal the fate of a haploid sex-determining region after a transition to homothallism.</title>
        <authorList>
            <person name="Yamamoto K."/>
            <person name="Hamaji T."/>
            <person name="Kawai-Toyooka H."/>
            <person name="Matsuzaki R."/>
            <person name="Takahashi F."/>
            <person name="Nishimura Y."/>
            <person name="Kawachi M."/>
            <person name="Noguchi H."/>
            <person name="Minakuchi Y."/>
            <person name="Umen J.G."/>
            <person name="Toyoda A."/>
            <person name="Nozaki H."/>
        </authorList>
    </citation>
    <scope>NUCLEOTIDE SEQUENCE</scope>
    <source>
        <strain evidence="3">NIES-3786</strain>
    </source>
</reference>
<feature type="compositionally biased region" description="Low complexity" evidence="2">
    <location>
        <begin position="20"/>
        <end position="33"/>
    </location>
</feature>
<dbReference type="SUPFAM" id="SSF52047">
    <property type="entry name" value="RNI-like"/>
    <property type="match status" value="1"/>
</dbReference>
<dbReference type="Gene3D" id="3.80.10.10">
    <property type="entry name" value="Ribonuclease Inhibitor"/>
    <property type="match status" value="1"/>
</dbReference>
<dbReference type="EMBL" id="BNCP01000019">
    <property type="protein sequence ID" value="GIL80787.1"/>
    <property type="molecule type" value="Genomic_DNA"/>
</dbReference>
<feature type="region of interest" description="Disordered" evidence="2">
    <location>
        <begin position="1033"/>
        <end position="1082"/>
    </location>
</feature>
<evidence type="ECO:0000313" key="4">
    <source>
        <dbReference type="Proteomes" id="UP000747110"/>
    </source>
</evidence>
<organism evidence="3 4">
    <name type="scientific">Volvox reticuliferus</name>
    <dbReference type="NCBI Taxonomy" id="1737510"/>
    <lineage>
        <taxon>Eukaryota</taxon>
        <taxon>Viridiplantae</taxon>
        <taxon>Chlorophyta</taxon>
        <taxon>core chlorophytes</taxon>
        <taxon>Chlorophyceae</taxon>
        <taxon>CS clade</taxon>
        <taxon>Chlamydomonadales</taxon>
        <taxon>Volvocaceae</taxon>
        <taxon>Volvox</taxon>
    </lineage>
</organism>
<evidence type="ECO:0008006" key="5">
    <source>
        <dbReference type="Google" id="ProtNLM"/>
    </source>
</evidence>
<evidence type="ECO:0000256" key="1">
    <source>
        <dbReference type="ARBA" id="ARBA00004430"/>
    </source>
</evidence>
<dbReference type="GO" id="GO:0005930">
    <property type="term" value="C:axoneme"/>
    <property type="evidence" value="ECO:0007669"/>
    <property type="project" value="UniProtKB-SubCell"/>
</dbReference>
<evidence type="ECO:0000256" key="2">
    <source>
        <dbReference type="SAM" id="MobiDB-lite"/>
    </source>
</evidence>
<comment type="caution">
    <text evidence="3">The sequence shown here is derived from an EMBL/GenBank/DDBJ whole genome shotgun (WGS) entry which is preliminary data.</text>
</comment>
<name>A0A8J4FL36_9CHLO</name>
<gene>
    <name evidence="3" type="ORF">Vretifemale_9842</name>
</gene>
<comment type="subcellular location">
    <subcellularLocation>
        <location evidence="1">Cytoplasm</location>
        <location evidence="1">Cytoskeleton</location>
        <location evidence="1">Cilium axoneme</location>
    </subcellularLocation>
</comment>
<evidence type="ECO:0000313" key="3">
    <source>
        <dbReference type="EMBL" id="GIL80787.1"/>
    </source>
</evidence>
<accession>A0A8J4FL36</accession>
<keyword evidence="4" id="KW-1185">Reference proteome</keyword>
<protein>
    <recommendedName>
        <fullName evidence="5">F-box domain-containing protein</fullName>
    </recommendedName>
</protein>
<sequence>MSSSRTLRVPSGHSLQASFASPDSTKAAPTTSAATPDELLRLSDVLRALPPDFVRQRIWLRLNRGERAALMLTCRDLRTLAGSVWVPTLRLNIALAQVGASPTAAAPPTTATTDVLLPHLPPPNTTRMNVANATAAVAAATAATAARTDRGGENAAVLTAALSPPQRRRTIHDIYTGTRSVTLRLCSTPANVLYAINRSAGTASNVACRTFRQLDLSARTVMQGSDASIASAQSVPGAHSSVQTPCDEPQDAGVLRHFNIVRREPAPDVIRPSSASVYVVHDCTAGASTSLDTASSGPISGSGSGDVYVDGGGGGGGLSVGWDLFAQLGVCNSVRSVRMLGLPYDLALRKRFLTQLAAAYPCTQELVLRCTNPRTTLQPVPALAKHAAEHLPVASRGCCGAEHTAAVAASMATAATAADEMSESLEVPALVTLLPHLHRLELTHIDAATTADICVAAFDGEIASSEHAGGEVAAAAAAAAALPRLLAGPPPLLRSLHLRGVVLTENVMEAIVRLAVLEDLSVCIVRPRPPCLSAARRRLPGLAAVAAAAASGDVKMASLPVQLTLLRRLRHLSVGMYGTGGLWLDNAAAAARSLTEVEPDDAAVPMMGGAVRLQDWAGFFRYGAVGEVLASLELRQLMLEGPILQAIQRCPNLTALSALGLGKAQGRPAETAAGCMSSVFATEEEDDRVRVLWKLRRLRLVDVRLGRTLLNVLHTAPELRNLALGLSLAQYQIQTARGGVRRAGSYPNEDMPGEDWRRRFDWAAASAAALVPAAAGGPAGAATAATKAPLLGPWRELLCVCARCTEVQLVLGGSLVWSEVVGWLAGALGPRLSLLGMQASGAHGKHPVCDGDLAAVAYGLPYLRRLHLLSYDVSERGLLQLAGMPALQDLRFDSETFLAYIPAEHVLELAVAAATARQTVGRTSSSGAAACSGSSGNDANMNMNDGSGCGGKASESYVYGCGLDSGQPPRPLHQPPRQPPSLIITATYLSERQAEEINCQLAARIRPPGAGGDVSVWAGRGTAAETWATDPATYSATYDSGGSGRDGGEDGGDSAKGPPVCVVRRSPPDTFEGPDEWISGET</sequence>
<dbReference type="OrthoDB" id="10541367at2759"/>
<dbReference type="InterPro" id="IPR032675">
    <property type="entry name" value="LRR_dom_sf"/>
</dbReference>
<dbReference type="AlphaFoldDB" id="A0A8J4FL36"/>
<dbReference type="Proteomes" id="UP000747110">
    <property type="component" value="Unassembled WGS sequence"/>
</dbReference>
<proteinExistence type="predicted"/>
<feature type="region of interest" description="Disordered" evidence="2">
    <location>
        <begin position="1"/>
        <end position="33"/>
    </location>
</feature>